<keyword evidence="13" id="KW-0378">Hydrolase</keyword>
<dbReference type="EMBL" id="CWKI01000011">
    <property type="protein sequence ID" value="CTR09822.1"/>
    <property type="molecule type" value="Genomic_DNA"/>
</dbReference>
<evidence type="ECO:0000256" key="9">
    <source>
        <dbReference type="ARBA" id="ARBA00022679"/>
    </source>
</evidence>
<evidence type="ECO:0000256" key="2">
    <source>
        <dbReference type="ARBA" id="ARBA00004496"/>
    </source>
</evidence>
<keyword evidence="14" id="KW-0067">ATP-binding</keyword>
<organism evidence="22 23">
    <name type="scientific">Rhodotorula toruloides</name>
    <name type="common">Yeast</name>
    <name type="synonym">Rhodosporidium toruloides</name>
    <dbReference type="NCBI Taxonomy" id="5286"/>
    <lineage>
        <taxon>Eukaryota</taxon>
        <taxon>Fungi</taxon>
        <taxon>Dikarya</taxon>
        <taxon>Basidiomycota</taxon>
        <taxon>Pucciniomycotina</taxon>
        <taxon>Microbotryomycetes</taxon>
        <taxon>Sporidiobolales</taxon>
        <taxon>Sporidiobolaceae</taxon>
        <taxon>Rhodotorula</taxon>
    </lineage>
</organism>
<dbReference type="Gene3D" id="1.10.510.10">
    <property type="entry name" value="Transferase(Phosphotransferase) domain 1"/>
    <property type="match status" value="1"/>
</dbReference>
<feature type="transmembrane region" description="Helical" evidence="20">
    <location>
        <begin position="53"/>
        <end position="71"/>
    </location>
</feature>
<feature type="region of interest" description="Disordered" evidence="19">
    <location>
        <begin position="263"/>
        <end position="309"/>
    </location>
</feature>
<keyword evidence="11" id="KW-0547">Nucleotide-binding</keyword>
<dbReference type="OMA" id="IGHVDEY"/>
<dbReference type="GO" id="GO:0005524">
    <property type="term" value="F:ATP binding"/>
    <property type="evidence" value="ECO:0007669"/>
    <property type="project" value="UniProtKB-KW"/>
</dbReference>
<dbReference type="InterPro" id="IPR000687">
    <property type="entry name" value="RIO_kinase"/>
</dbReference>
<feature type="region of interest" description="Disordered" evidence="19">
    <location>
        <begin position="692"/>
        <end position="787"/>
    </location>
</feature>
<dbReference type="GO" id="GO:0004674">
    <property type="term" value="F:protein serine/threonine kinase activity"/>
    <property type="evidence" value="ECO:0007669"/>
    <property type="project" value="UniProtKB-KW"/>
</dbReference>
<evidence type="ECO:0000256" key="12">
    <source>
        <dbReference type="ARBA" id="ARBA00022777"/>
    </source>
</evidence>
<feature type="region of interest" description="Disordered" evidence="19">
    <location>
        <begin position="619"/>
        <end position="648"/>
    </location>
</feature>
<name>A0A0K3CM95_RHOTO</name>
<dbReference type="GO" id="GO:0042254">
    <property type="term" value="P:ribosome biogenesis"/>
    <property type="evidence" value="ECO:0007669"/>
    <property type="project" value="UniProtKB-KW"/>
</dbReference>
<evidence type="ECO:0000256" key="16">
    <source>
        <dbReference type="ARBA" id="ARBA00047899"/>
    </source>
</evidence>
<reference evidence="22 23" key="1">
    <citation type="submission" date="2015-07" db="EMBL/GenBank/DDBJ databases">
        <authorList>
            <person name="Cajimat M.N.B."/>
            <person name="Milazzo M.L."/>
            <person name="Fulhorst C.F."/>
        </authorList>
    </citation>
    <scope>NUCLEOTIDE SEQUENCE [LARGE SCALE GENOMIC DNA]</scope>
    <source>
        <strain evidence="22">Single colony</strain>
    </source>
</reference>
<dbReference type="Pfam" id="PF01163">
    <property type="entry name" value="RIO1"/>
    <property type="match status" value="1"/>
</dbReference>
<feature type="compositionally biased region" description="Low complexity" evidence="19">
    <location>
        <begin position="268"/>
        <end position="281"/>
    </location>
</feature>
<feature type="compositionally biased region" description="Acidic residues" evidence="19">
    <location>
        <begin position="708"/>
        <end position="733"/>
    </location>
</feature>
<dbReference type="GO" id="GO:0046872">
    <property type="term" value="F:metal ion binding"/>
    <property type="evidence" value="ECO:0007669"/>
    <property type="project" value="UniProtKB-KW"/>
</dbReference>
<evidence type="ECO:0000256" key="18">
    <source>
        <dbReference type="ARBA" id="ARBA00068838"/>
    </source>
</evidence>
<dbReference type="Proteomes" id="UP000199069">
    <property type="component" value="Unassembled WGS sequence"/>
</dbReference>
<comment type="catalytic activity">
    <reaction evidence="17">
        <text>L-seryl-[protein] + ATP = O-phospho-L-seryl-[protein] + ADP + H(+)</text>
        <dbReference type="Rhea" id="RHEA:17989"/>
        <dbReference type="Rhea" id="RHEA-COMP:9863"/>
        <dbReference type="Rhea" id="RHEA-COMP:11604"/>
        <dbReference type="ChEBI" id="CHEBI:15378"/>
        <dbReference type="ChEBI" id="CHEBI:29999"/>
        <dbReference type="ChEBI" id="CHEBI:30616"/>
        <dbReference type="ChEBI" id="CHEBI:83421"/>
        <dbReference type="ChEBI" id="CHEBI:456216"/>
        <dbReference type="EC" id="2.7.11.1"/>
    </reaction>
</comment>
<comment type="similarity">
    <text evidence="3">Belongs to the protein kinase superfamily. RIO-type Ser/Thr kinase family.</text>
</comment>
<comment type="catalytic activity">
    <reaction evidence="16">
        <text>L-threonyl-[protein] + ATP = O-phospho-L-threonyl-[protein] + ADP + H(+)</text>
        <dbReference type="Rhea" id="RHEA:46608"/>
        <dbReference type="Rhea" id="RHEA-COMP:11060"/>
        <dbReference type="Rhea" id="RHEA-COMP:11605"/>
        <dbReference type="ChEBI" id="CHEBI:15378"/>
        <dbReference type="ChEBI" id="CHEBI:30013"/>
        <dbReference type="ChEBI" id="CHEBI:30616"/>
        <dbReference type="ChEBI" id="CHEBI:61977"/>
        <dbReference type="ChEBI" id="CHEBI:456216"/>
        <dbReference type="EC" id="2.7.11.1"/>
    </reaction>
</comment>
<keyword evidence="20" id="KW-1133">Transmembrane helix</keyword>
<feature type="compositionally biased region" description="Basic residues" evidence="19">
    <location>
        <begin position="769"/>
        <end position="787"/>
    </location>
</feature>
<keyword evidence="9" id="KW-0808">Transferase</keyword>
<evidence type="ECO:0000313" key="23">
    <source>
        <dbReference type="Proteomes" id="UP000199069"/>
    </source>
</evidence>
<dbReference type="InterPro" id="IPR051272">
    <property type="entry name" value="RIO-type_Ser/Thr_kinase"/>
</dbReference>
<evidence type="ECO:0000313" key="22">
    <source>
        <dbReference type="EMBL" id="CTR09822.1"/>
    </source>
</evidence>
<keyword evidence="8" id="KW-0723">Serine/threonine-protein kinase</keyword>
<evidence type="ECO:0000256" key="15">
    <source>
        <dbReference type="ARBA" id="ARBA00022842"/>
    </source>
</evidence>
<comment type="cofactor">
    <cofactor evidence="1">
        <name>Mg(2+)</name>
        <dbReference type="ChEBI" id="CHEBI:18420"/>
    </cofactor>
</comment>
<evidence type="ECO:0000256" key="1">
    <source>
        <dbReference type="ARBA" id="ARBA00001946"/>
    </source>
</evidence>
<dbReference type="GO" id="GO:0005737">
    <property type="term" value="C:cytoplasm"/>
    <property type="evidence" value="ECO:0007669"/>
    <property type="project" value="UniProtKB-SubCell"/>
</dbReference>
<dbReference type="SUPFAM" id="SSF56112">
    <property type="entry name" value="Protein kinase-like (PK-like)"/>
    <property type="match status" value="1"/>
</dbReference>
<dbReference type="InterPro" id="IPR018934">
    <property type="entry name" value="RIO_dom"/>
</dbReference>
<accession>A0A0K3CM95</accession>
<evidence type="ECO:0000256" key="6">
    <source>
        <dbReference type="ARBA" id="ARBA00022490"/>
    </source>
</evidence>
<comment type="subcellular location">
    <subcellularLocation>
        <location evidence="2">Cytoplasm</location>
    </subcellularLocation>
</comment>
<evidence type="ECO:0000256" key="20">
    <source>
        <dbReference type="SAM" id="Phobius"/>
    </source>
</evidence>
<feature type="compositionally biased region" description="Basic and acidic residues" evidence="19">
    <location>
        <begin position="758"/>
        <end position="768"/>
    </location>
</feature>
<evidence type="ECO:0000256" key="19">
    <source>
        <dbReference type="SAM" id="MobiDB-lite"/>
    </source>
</evidence>
<dbReference type="FunFam" id="3.30.200.20:FF:000148">
    <property type="entry name" value="Serine/threonine-protein kinase RIO1"/>
    <property type="match status" value="1"/>
</dbReference>
<keyword evidence="10" id="KW-0479">Metal-binding</keyword>
<dbReference type="SMART" id="SM00090">
    <property type="entry name" value="RIO"/>
    <property type="match status" value="1"/>
</dbReference>
<feature type="compositionally biased region" description="Low complexity" evidence="19">
    <location>
        <begin position="619"/>
        <end position="640"/>
    </location>
</feature>
<dbReference type="PANTHER" id="PTHR45723">
    <property type="entry name" value="SERINE/THREONINE-PROTEIN KINASE RIO1"/>
    <property type="match status" value="1"/>
</dbReference>
<keyword evidence="6" id="KW-0963">Cytoplasm</keyword>
<keyword evidence="15" id="KW-0460">Magnesium</keyword>
<dbReference type="InterPro" id="IPR018935">
    <property type="entry name" value="RIO_kinase_CS"/>
</dbReference>
<feature type="compositionally biased region" description="Basic and acidic residues" evidence="19">
    <location>
        <begin position="734"/>
        <end position="751"/>
    </location>
</feature>
<proteinExistence type="inferred from homology"/>
<evidence type="ECO:0000259" key="21">
    <source>
        <dbReference type="SMART" id="SM00090"/>
    </source>
</evidence>
<evidence type="ECO:0000256" key="7">
    <source>
        <dbReference type="ARBA" id="ARBA00022517"/>
    </source>
</evidence>
<dbReference type="AlphaFoldDB" id="A0A0K3CM95"/>
<keyword evidence="20" id="KW-0472">Membrane</keyword>
<keyword evidence="20" id="KW-0812">Transmembrane</keyword>
<evidence type="ECO:0000256" key="3">
    <source>
        <dbReference type="ARBA" id="ARBA00009196"/>
    </source>
</evidence>
<feature type="compositionally biased region" description="Low complexity" evidence="19">
    <location>
        <begin position="295"/>
        <end position="304"/>
    </location>
</feature>
<evidence type="ECO:0000256" key="4">
    <source>
        <dbReference type="ARBA" id="ARBA00012513"/>
    </source>
</evidence>
<feature type="region of interest" description="Disordered" evidence="19">
    <location>
        <begin position="192"/>
        <end position="218"/>
    </location>
</feature>
<dbReference type="EC" id="2.7.11.1" evidence="4"/>
<dbReference type="InterPro" id="IPR011009">
    <property type="entry name" value="Kinase-like_dom_sf"/>
</dbReference>
<gene>
    <name evidence="22" type="primary">FGENESH: predicted gene_11.179</name>
    <name evidence="22" type="ORF">BN2166_0056830</name>
</gene>
<protein>
    <recommendedName>
        <fullName evidence="5">Serine/threonine-protein kinase RIO1</fullName>
        <ecNumber evidence="4">2.7.11.1</ecNumber>
    </recommendedName>
    <alternativeName>
        <fullName evidence="18">Serine/threonine-protein kinase rio1</fullName>
    </alternativeName>
</protein>
<keyword evidence="7" id="KW-0690">Ribosome biogenesis</keyword>
<evidence type="ECO:0000256" key="11">
    <source>
        <dbReference type="ARBA" id="ARBA00022741"/>
    </source>
</evidence>
<evidence type="ECO:0000256" key="17">
    <source>
        <dbReference type="ARBA" id="ARBA00048679"/>
    </source>
</evidence>
<keyword evidence="23" id="KW-1185">Reference proteome</keyword>
<dbReference type="PROSITE" id="PS01245">
    <property type="entry name" value="RIO1"/>
    <property type="match status" value="1"/>
</dbReference>
<dbReference type="GO" id="GO:0016787">
    <property type="term" value="F:hydrolase activity"/>
    <property type="evidence" value="ECO:0007669"/>
    <property type="project" value="UniProtKB-KW"/>
</dbReference>
<feature type="compositionally biased region" description="Acidic residues" evidence="19">
    <location>
        <begin position="194"/>
        <end position="218"/>
    </location>
</feature>
<dbReference type="CDD" id="cd05147">
    <property type="entry name" value="RIO1_euk"/>
    <property type="match status" value="1"/>
</dbReference>
<dbReference type="Gene3D" id="3.30.200.20">
    <property type="entry name" value="Phosphorylase Kinase, domain 1"/>
    <property type="match status" value="1"/>
</dbReference>
<feature type="domain" description="RIO kinase" evidence="21">
    <location>
        <begin position="355"/>
        <end position="592"/>
    </location>
</feature>
<dbReference type="STRING" id="5286.A0A0K3CM95"/>
<evidence type="ECO:0000256" key="14">
    <source>
        <dbReference type="ARBA" id="ARBA00022840"/>
    </source>
</evidence>
<keyword evidence="12 22" id="KW-0418">Kinase</keyword>
<sequence>MSDTTLRLRRAFTAPGDDDPADSSRPIEILDHSEQKQVVNELVEQARRSARQYRAAGALLTAIVVSLLALIRLPSEAVSAFLSRLAFLSLLVSLFRQIYVLRTSTSLTLPLDALPALPPLLVAILAYRADSLADEKRLLWTLAPVGAQIVALLLDWEARRVVFEDADEATELAAGHLPPATVDFVTPREREGAFVDDESMPPEEEDEEEFDEEEEEEEDWVERDDLQGGLYAVMDQDWADAAGDFTKRYNRMKQQVLVSHGAAAQDKAGSSTSSASARAGGVLPAVNRPRRAPQAATSTSTTAKAGEKEAVHLNKVTDQLAHYSRFASRIQLDPLYMTSGTATRKGGSEKILVKDKSDRATNEQVLDPRTRLILFKMLGRGLIERIDGCVSTGKEANVYHAVSPEGKHIALKIYKTSILVFKDRDRYVSGEFRFKSGYARNNPRKMVRLWAEKELRNLRRMKGAGLRVPEAIEVRENVLVMDFIGEDEWQASPRLKDAQIPPEQQRSLYIEILVLLRAIFHRCRLVHADFSEYNILYHQGHLWVIDVSQSIEHEHPSAFDFLRADIQNAEDFFAKQGVDTLGLTRTFNFVTRDSWVSGREETDEDAAEEIERLLAQAEAEANEPAQANGAGASGQQQEAAKPSESDEAVFAKSYIPRTLEDVYDAERDVQRVLRGEGKDLIYADITGVASIHGKANKGEGGEGGLAGVEEEEEDGDSDDDSESGEEDSEEKGEDGEKQQRPKGKKFEDKDEKKKRRQEVKEQNREKRATKMKKKDKARKVKKTSGKR</sequence>
<evidence type="ECO:0000256" key="8">
    <source>
        <dbReference type="ARBA" id="ARBA00022527"/>
    </source>
</evidence>
<evidence type="ECO:0000256" key="13">
    <source>
        <dbReference type="ARBA" id="ARBA00022801"/>
    </source>
</evidence>
<evidence type="ECO:0000256" key="5">
    <source>
        <dbReference type="ARBA" id="ARBA00016038"/>
    </source>
</evidence>
<evidence type="ECO:0000256" key="10">
    <source>
        <dbReference type="ARBA" id="ARBA00022723"/>
    </source>
</evidence>